<protein>
    <recommendedName>
        <fullName evidence="3">EF-hand domain-containing protein</fullName>
    </recommendedName>
</protein>
<feature type="domain" description="EF-hand" evidence="3">
    <location>
        <begin position="884"/>
        <end position="919"/>
    </location>
</feature>
<dbReference type="SUPFAM" id="SSF82171">
    <property type="entry name" value="DPP6 N-terminal domain-like"/>
    <property type="match status" value="1"/>
</dbReference>
<dbReference type="SMART" id="SM00054">
    <property type="entry name" value="EFh"/>
    <property type="match status" value="2"/>
</dbReference>
<organism evidence="4 5">
    <name type="scientific">Clathrus columnatus</name>
    <dbReference type="NCBI Taxonomy" id="1419009"/>
    <lineage>
        <taxon>Eukaryota</taxon>
        <taxon>Fungi</taxon>
        <taxon>Dikarya</taxon>
        <taxon>Basidiomycota</taxon>
        <taxon>Agaricomycotina</taxon>
        <taxon>Agaricomycetes</taxon>
        <taxon>Phallomycetidae</taxon>
        <taxon>Phallales</taxon>
        <taxon>Clathraceae</taxon>
        <taxon>Clathrus</taxon>
    </lineage>
</organism>
<dbReference type="InterPro" id="IPR011992">
    <property type="entry name" value="EF-hand-dom_pair"/>
</dbReference>
<dbReference type="InterPro" id="IPR050403">
    <property type="entry name" value="Myosin_RLC"/>
</dbReference>
<proteinExistence type="predicted"/>
<dbReference type="Pfam" id="PF13405">
    <property type="entry name" value="EF-hand_6"/>
    <property type="match status" value="1"/>
</dbReference>
<dbReference type="InterPro" id="IPR029058">
    <property type="entry name" value="AB_hydrolase_fold"/>
</dbReference>
<dbReference type="GO" id="GO:0006508">
    <property type="term" value="P:proteolysis"/>
    <property type="evidence" value="ECO:0007669"/>
    <property type="project" value="InterPro"/>
</dbReference>
<dbReference type="Gene3D" id="3.40.50.1820">
    <property type="entry name" value="alpha/beta hydrolase"/>
    <property type="match status" value="1"/>
</dbReference>
<dbReference type="PROSITE" id="PS00018">
    <property type="entry name" value="EF_HAND_1"/>
    <property type="match status" value="1"/>
</dbReference>
<dbReference type="PANTHER" id="PTHR23049">
    <property type="entry name" value="MYOSIN REGULATORY LIGHT CHAIN 2"/>
    <property type="match status" value="1"/>
</dbReference>
<evidence type="ECO:0000313" key="4">
    <source>
        <dbReference type="EMBL" id="GJJ09778.1"/>
    </source>
</evidence>
<reference evidence="4" key="1">
    <citation type="submission" date="2021-10" db="EMBL/GenBank/DDBJ databases">
        <title>De novo Genome Assembly of Clathrus columnatus (Basidiomycota, Fungi) Using Illumina and Nanopore Sequence Data.</title>
        <authorList>
            <person name="Ogiso-Tanaka E."/>
            <person name="Itagaki H."/>
            <person name="Hosoya T."/>
            <person name="Hosaka K."/>
        </authorList>
    </citation>
    <scope>NUCLEOTIDE SEQUENCE</scope>
    <source>
        <strain evidence="4">MO-923</strain>
    </source>
</reference>
<evidence type="ECO:0000256" key="2">
    <source>
        <dbReference type="ARBA" id="ARBA00022837"/>
    </source>
</evidence>
<dbReference type="InterPro" id="IPR018247">
    <property type="entry name" value="EF_Hand_1_Ca_BS"/>
</dbReference>
<dbReference type="InterPro" id="IPR002048">
    <property type="entry name" value="EF_hand_dom"/>
</dbReference>
<dbReference type="Gene3D" id="1.10.238.10">
    <property type="entry name" value="EF-hand"/>
    <property type="match status" value="2"/>
</dbReference>
<dbReference type="GO" id="GO:0008236">
    <property type="term" value="F:serine-type peptidase activity"/>
    <property type="evidence" value="ECO:0007669"/>
    <property type="project" value="InterPro"/>
</dbReference>
<sequence>MTEKILPDLPFARPTEKIKTLDVPPINDNITEGLKKYQEAARGYLFRGFEKLREEDTGPARIYIAHRPSTEQVIQLFRIPSYPGSATSELERVTCFNLGTGRSINRFTPIAGDDWHGVWRPGGALFVMDLDGSEVWQLWRIWEDRQDQTPIPRLESELDNTPATHRVERLTNDLHRYAQILVSHSNKVLVYTSTKENGTDTLVYVTGLVNYGPVRENGISAGRLITPTSFDKGNTSIWWSILSISIDDKFVVLAQRKSSSHQPLYIVNISESNSAPILINLPGATSPEEEIATGYATFSKNLDEPNILYLITTAYGDFESVVTYDIQSHSVIHITTPGASFSAIRSIPWDTESLDVTNDYIYFTANVDGWDVMFVYPLVGDHKGRVIELKFDKEVCGLSFITNSGNGEPWNVLIGEANSRTASSLHSFDVRDALKNVQSHEDNKFLAEVTLTALPQAQALNPEYQTLPPQLLRYKSFDELEVPVMYYHPEERRKAVPLVISIHGGPASQASSLTRAPIHGYILNELNCAIMYPNVRGSSGYGKHYMALDDVEKREDSVKDIGALLDHIKKNMANEILPDRIAVIGGSYGGYMVYACLVHFSPQLRCGVAACPIGDWNAFLKNTAKYRQAHRRKEYGDETDPVIAEYLKKISPLNHAEKISIPLITGHGENDTRVPVEEAIHMWDMVKKNGVHTELVIAEKEGHIFRQTAFKWEMGCMTNLSRDLVSSFVSSKLSLISNSRPPHHYQETELLLQLCYNTFSLNMPRYPDHLTPTSTPSKLKQKSRARREPSGVFSLFQTPQIQQFKEAFSLIDQDGDGIVSEQDLKGIFASLGLTPSKELFEDLLNDRPGSHQRGTTNDLDDSSVRGVNFTMFLTMMGEHLFEFDTEAELIEAFECFDENDSGLVKCDDVRRWLSEVGERMDKDEIDRLLKGPFTDRDGNFNYREWVKVLRVNAETDDVAD</sequence>
<comment type="caution">
    <text evidence="4">The sequence shown here is derived from an EMBL/GenBank/DDBJ whole genome shotgun (WGS) entry which is preliminary data.</text>
</comment>
<feature type="domain" description="EF-hand" evidence="3">
    <location>
        <begin position="799"/>
        <end position="834"/>
    </location>
</feature>
<name>A0AAV5AAY0_9AGAM</name>
<keyword evidence="1" id="KW-0677">Repeat</keyword>
<dbReference type="Pfam" id="PF00326">
    <property type="entry name" value="Peptidase_S9"/>
    <property type="match status" value="1"/>
</dbReference>
<accession>A0AAV5AAY0</accession>
<dbReference type="AlphaFoldDB" id="A0AAV5AAY0"/>
<evidence type="ECO:0000313" key="5">
    <source>
        <dbReference type="Proteomes" id="UP001050691"/>
    </source>
</evidence>
<keyword evidence="5" id="KW-1185">Reference proteome</keyword>
<dbReference type="InterPro" id="IPR001375">
    <property type="entry name" value="Peptidase_S9_cat"/>
</dbReference>
<dbReference type="CDD" id="cd00051">
    <property type="entry name" value="EFh"/>
    <property type="match status" value="2"/>
</dbReference>
<dbReference type="GO" id="GO:0005509">
    <property type="term" value="F:calcium ion binding"/>
    <property type="evidence" value="ECO:0007669"/>
    <property type="project" value="InterPro"/>
</dbReference>
<dbReference type="FunFam" id="1.10.238.10:FF:000001">
    <property type="entry name" value="Calmodulin 1"/>
    <property type="match status" value="1"/>
</dbReference>
<dbReference type="PROSITE" id="PS50222">
    <property type="entry name" value="EF_HAND_2"/>
    <property type="match status" value="2"/>
</dbReference>
<keyword evidence="2" id="KW-0106">Calcium</keyword>
<dbReference type="SUPFAM" id="SSF53474">
    <property type="entry name" value="alpha/beta-Hydrolases"/>
    <property type="match status" value="1"/>
</dbReference>
<dbReference type="Proteomes" id="UP001050691">
    <property type="component" value="Unassembled WGS sequence"/>
</dbReference>
<dbReference type="SUPFAM" id="SSF47473">
    <property type="entry name" value="EF-hand"/>
    <property type="match status" value="1"/>
</dbReference>
<evidence type="ECO:0000259" key="3">
    <source>
        <dbReference type="PROSITE" id="PS50222"/>
    </source>
</evidence>
<gene>
    <name evidence="4" type="ORF">Clacol_004002</name>
</gene>
<evidence type="ECO:0000256" key="1">
    <source>
        <dbReference type="ARBA" id="ARBA00022737"/>
    </source>
</evidence>
<dbReference type="EMBL" id="BPWL01000004">
    <property type="protein sequence ID" value="GJJ09778.1"/>
    <property type="molecule type" value="Genomic_DNA"/>
</dbReference>